<keyword evidence="1" id="KW-0560">Oxidoreductase</keyword>
<gene>
    <name evidence="1" type="ORF">OBRU01_24361</name>
</gene>
<evidence type="ECO:0000313" key="2">
    <source>
        <dbReference type="Proteomes" id="UP000037510"/>
    </source>
</evidence>
<keyword evidence="2" id="KW-1185">Reference proteome</keyword>
<organism evidence="1 2">
    <name type="scientific">Operophtera brumata</name>
    <name type="common">Winter moth</name>
    <name type="synonym">Phalaena brumata</name>
    <dbReference type="NCBI Taxonomy" id="104452"/>
    <lineage>
        <taxon>Eukaryota</taxon>
        <taxon>Metazoa</taxon>
        <taxon>Ecdysozoa</taxon>
        <taxon>Arthropoda</taxon>
        <taxon>Hexapoda</taxon>
        <taxon>Insecta</taxon>
        <taxon>Pterygota</taxon>
        <taxon>Neoptera</taxon>
        <taxon>Endopterygota</taxon>
        <taxon>Lepidoptera</taxon>
        <taxon>Glossata</taxon>
        <taxon>Ditrysia</taxon>
        <taxon>Geometroidea</taxon>
        <taxon>Geometridae</taxon>
        <taxon>Larentiinae</taxon>
        <taxon>Operophtera</taxon>
    </lineage>
</organism>
<comment type="caution">
    <text evidence="1">The sequence shown here is derived from an EMBL/GenBank/DDBJ whole genome shotgun (WGS) entry which is preliminary data.</text>
</comment>
<dbReference type="Proteomes" id="UP000037510">
    <property type="component" value="Unassembled WGS sequence"/>
</dbReference>
<sequence>MLKNKLYVYSESAQVPSHMHFGQYILDKMMEHRDTVALIEADSGDSLTYSKLAQKTVDTALSLTRMGVRKGDVVG</sequence>
<keyword evidence="1" id="KW-0503">Monooxygenase</keyword>
<dbReference type="Gene3D" id="3.40.50.12780">
    <property type="entry name" value="N-terminal domain of ligase-like"/>
    <property type="match status" value="1"/>
</dbReference>
<proteinExistence type="predicted"/>
<accession>A0A0L7KN36</accession>
<protein>
    <submittedName>
        <fullName evidence="1">Luciferin 4-monooxygenase</fullName>
    </submittedName>
</protein>
<dbReference type="EMBL" id="JTDY01008813">
    <property type="protein sequence ID" value="KOB64384.1"/>
    <property type="molecule type" value="Genomic_DNA"/>
</dbReference>
<evidence type="ECO:0000313" key="1">
    <source>
        <dbReference type="EMBL" id="KOB64384.1"/>
    </source>
</evidence>
<reference evidence="1 2" key="1">
    <citation type="journal article" date="2015" name="Genome Biol. Evol.">
        <title>The genome of winter moth (Operophtera brumata) provides a genomic perspective on sexual dimorphism and phenology.</title>
        <authorList>
            <person name="Derks M.F."/>
            <person name="Smit S."/>
            <person name="Salis L."/>
            <person name="Schijlen E."/>
            <person name="Bossers A."/>
            <person name="Mateman C."/>
            <person name="Pijl A.S."/>
            <person name="de Ridder D."/>
            <person name="Groenen M.A."/>
            <person name="Visser M.E."/>
            <person name="Megens H.J."/>
        </authorList>
    </citation>
    <scope>NUCLEOTIDE SEQUENCE [LARGE SCALE GENOMIC DNA]</scope>
    <source>
        <strain evidence="1">WM2013NL</strain>
        <tissue evidence="1">Head and thorax</tissue>
    </source>
</reference>
<dbReference type="GO" id="GO:0004497">
    <property type="term" value="F:monooxygenase activity"/>
    <property type="evidence" value="ECO:0007669"/>
    <property type="project" value="UniProtKB-KW"/>
</dbReference>
<dbReference type="SUPFAM" id="SSF56801">
    <property type="entry name" value="Acetyl-CoA synthetase-like"/>
    <property type="match status" value="1"/>
</dbReference>
<dbReference type="AlphaFoldDB" id="A0A0L7KN36"/>
<name>A0A0L7KN36_OPEBR</name>
<dbReference type="InterPro" id="IPR042099">
    <property type="entry name" value="ANL_N_sf"/>
</dbReference>